<keyword evidence="3" id="KW-1185">Reference proteome</keyword>
<evidence type="ECO:0000256" key="1">
    <source>
        <dbReference type="SAM" id="Phobius"/>
    </source>
</evidence>
<evidence type="ECO:0008006" key="4">
    <source>
        <dbReference type="Google" id="ProtNLM"/>
    </source>
</evidence>
<reference evidence="3" key="1">
    <citation type="journal article" date="2019" name="Int. J. Syst. Evol. Microbiol.">
        <title>The Global Catalogue of Microorganisms (GCM) 10K type strain sequencing project: providing services to taxonomists for standard genome sequencing and annotation.</title>
        <authorList>
            <consortium name="The Broad Institute Genomics Platform"/>
            <consortium name="The Broad Institute Genome Sequencing Center for Infectious Disease"/>
            <person name="Wu L."/>
            <person name="Ma J."/>
        </authorList>
    </citation>
    <scope>NUCLEOTIDE SEQUENCE [LARGE SCALE GENOMIC DNA]</scope>
    <source>
        <strain evidence="3">IBRC-M 10987</strain>
    </source>
</reference>
<evidence type="ECO:0000313" key="3">
    <source>
        <dbReference type="Proteomes" id="UP001595715"/>
    </source>
</evidence>
<keyword evidence="1" id="KW-0472">Membrane</keyword>
<sequence length="316" mass="33114">MKRRKRTRGGMGNEAGGIVVEASLIAPIVMMAIVLFICLVRLAAVQMAVHGAASQVARQAAAGMYPVSLASAHAAQALPAMPGGVQLPGMEQAGEALKEWLPAPVGPMLGAMLQGDWQEAGNAAGSEVAKTALLPLLRQSADERVLDPARLTISYVAFPDFSGDSGSNVVIEAEYRFPLNMPFTRRNIILKERAVERGWVSDSTPAAREGDPDAEGASKLQIASIEPDPLRPGRKATVTAIADPGTAVSVSVRYKSGASTAKHLGDATVGADGTVSWTWHVSGNTTPGVWELVVTAADGTRVARHFVVESKATDDE</sequence>
<feature type="transmembrane region" description="Helical" evidence="1">
    <location>
        <begin position="20"/>
        <end position="44"/>
    </location>
</feature>
<comment type="caution">
    <text evidence="2">The sequence shown here is derived from an EMBL/GenBank/DDBJ whole genome shotgun (WGS) entry which is preliminary data.</text>
</comment>
<name>A0ABV8K8I4_9BACL</name>
<proteinExistence type="predicted"/>
<keyword evidence="1" id="KW-1133">Transmembrane helix</keyword>
<gene>
    <name evidence="2" type="ORF">ACFOZ8_22025</name>
</gene>
<dbReference type="Proteomes" id="UP001595715">
    <property type="component" value="Unassembled WGS sequence"/>
</dbReference>
<organism evidence="2 3">
    <name type="scientific">Paenibacillus xanthanilyticus</name>
    <dbReference type="NCBI Taxonomy" id="1783531"/>
    <lineage>
        <taxon>Bacteria</taxon>
        <taxon>Bacillati</taxon>
        <taxon>Bacillota</taxon>
        <taxon>Bacilli</taxon>
        <taxon>Bacillales</taxon>
        <taxon>Paenibacillaceae</taxon>
        <taxon>Paenibacillus</taxon>
    </lineage>
</organism>
<accession>A0ABV8K8I4</accession>
<protein>
    <recommendedName>
        <fullName evidence="4">Pilus assembly protein</fullName>
    </recommendedName>
</protein>
<dbReference type="EMBL" id="JBHSAM010000033">
    <property type="protein sequence ID" value="MFC4102298.1"/>
    <property type="molecule type" value="Genomic_DNA"/>
</dbReference>
<evidence type="ECO:0000313" key="2">
    <source>
        <dbReference type="EMBL" id="MFC4102298.1"/>
    </source>
</evidence>
<keyword evidence="1" id="KW-0812">Transmembrane</keyword>